<feature type="domain" description="NADP-dependent oxidoreductase" evidence="8">
    <location>
        <begin position="17"/>
        <end position="262"/>
    </location>
</feature>
<dbReference type="FunFam" id="3.20.20.100:FF:000002">
    <property type="entry name" value="2,5-diketo-D-gluconic acid reductase A"/>
    <property type="match status" value="1"/>
</dbReference>
<dbReference type="PANTHER" id="PTHR43827:SF3">
    <property type="entry name" value="NADP-DEPENDENT OXIDOREDUCTASE DOMAIN-CONTAINING PROTEIN"/>
    <property type="match status" value="1"/>
</dbReference>
<keyword evidence="3" id="KW-0560">Oxidoreductase</keyword>
<dbReference type="InterPro" id="IPR036812">
    <property type="entry name" value="NAD(P)_OxRdtase_dom_sf"/>
</dbReference>
<dbReference type="Proteomes" id="UP000467522">
    <property type="component" value="Unassembled WGS sequence"/>
</dbReference>
<evidence type="ECO:0000256" key="5">
    <source>
        <dbReference type="PIRSR" id="PIRSR000097-1"/>
    </source>
</evidence>
<comment type="catalytic activity">
    <reaction evidence="4">
        <text>hydroxyacetone + NADP(+) = methylglyoxal + NADPH + H(+)</text>
        <dbReference type="Rhea" id="RHEA:27986"/>
        <dbReference type="ChEBI" id="CHEBI:15378"/>
        <dbReference type="ChEBI" id="CHEBI:17158"/>
        <dbReference type="ChEBI" id="CHEBI:27957"/>
        <dbReference type="ChEBI" id="CHEBI:57783"/>
        <dbReference type="ChEBI" id="CHEBI:58349"/>
    </reaction>
</comment>
<organism evidence="9 10">
    <name type="scientific">Burkholderia lata (strain ATCC 17760 / DSM 23089 / LMG 22485 / NCIMB 9086 / R18194 / 383)</name>
    <dbReference type="NCBI Taxonomy" id="482957"/>
    <lineage>
        <taxon>Bacteria</taxon>
        <taxon>Pseudomonadati</taxon>
        <taxon>Pseudomonadota</taxon>
        <taxon>Betaproteobacteria</taxon>
        <taxon>Burkholderiales</taxon>
        <taxon>Burkholderiaceae</taxon>
        <taxon>Burkholderia</taxon>
        <taxon>Burkholderia cepacia complex</taxon>
    </lineage>
</organism>
<dbReference type="PROSITE" id="PS00798">
    <property type="entry name" value="ALDOKETO_REDUCTASE_1"/>
    <property type="match status" value="1"/>
</dbReference>
<dbReference type="InterPro" id="IPR018170">
    <property type="entry name" value="Aldo/ket_reductase_CS"/>
</dbReference>
<dbReference type="InterPro" id="IPR020471">
    <property type="entry name" value="AKR"/>
</dbReference>
<gene>
    <name evidence="9" type="ORF">GAK33_04855</name>
</gene>
<feature type="binding site" evidence="6">
    <location>
        <position position="108"/>
    </location>
    <ligand>
        <name>substrate</name>
    </ligand>
</feature>
<dbReference type="PRINTS" id="PR00069">
    <property type="entry name" value="ALDKETRDTASE"/>
</dbReference>
<protein>
    <submittedName>
        <fullName evidence="9">Putative oxidoreductase</fullName>
    </submittedName>
</protein>
<comment type="caution">
    <text evidence="9">The sequence shown here is derived from an EMBL/GenBank/DDBJ whole genome shotgun (WGS) entry which is preliminary data.</text>
</comment>
<comment type="similarity">
    <text evidence="1">Belongs to the aldo/keto reductase family.</text>
</comment>
<reference evidence="10" key="1">
    <citation type="journal article" date="2020" name="MBio">
        <title>Horizontal gene transfer to a defensive symbiont with a reduced genome amongst a multipartite beetle microbiome.</title>
        <authorList>
            <person name="Waterworth S.C."/>
            <person name="Florez L.V."/>
            <person name="Rees E.R."/>
            <person name="Hertweck C."/>
            <person name="Kaltenpoth M."/>
            <person name="Kwan J.C."/>
        </authorList>
    </citation>
    <scope>NUCLEOTIDE SEQUENCE [LARGE SCALE GENOMIC DNA]</scope>
</reference>
<evidence type="ECO:0000256" key="6">
    <source>
        <dbReference type="PIRSR" id="PIRSR000097-2"/>
    </source>
</evidence>
<dbReference type="GO" id="GO:0016616">
    <property type="term" value="F:oxidoreductase activity, acting on the CH-OH group of donors, NAD or NADP as acceptor"/>
    <property type="evidence" value="ECO:0007669"/>
    <property type="project" value="UniProtKB-ARBA"/>
</dbReference>
<proteinExistence type="inferred from homology"/>
<dbReference type="InterPro" id="IPR023210">
    <property type="entry name" value="NADP_OxRdtase_dom"/>
</dbReference>
<feature type="site" description="Lowers pKa of active site Tyr" evidence="7">
    <location>
        <position position="75"/>
    </location>
</feature>
<dbReference type="PROSITE" id="PS00062">
    <property type="entry name" value="ALDOKETO_REDUCTASE_2"/>
    <property type="match status" value="1"/>
</dbReference>
<sequence>MTDQKISLNDGHAMPRLGCGLWQIHDDQADALVSAAITAGFRHFDTAQAYNNEAGVGRGLRNTDVPREQLFVTSKLRGRDMGHDAALRSFDKSMKQLGLDALDLFLIHWPMPAHDRYVETWKALIELRASGRVRSIGVSNFTAAHIDRLVQETGEAPAVNQLELHPFFQQQDIRMHHERLGIVIEGYSPFGSSGAAVLRDGVVRSIAGRHGCTPAQVVLRWHLQQGVVPLPRTSKVARLTENHATWDFALDEADMVRMRSLDRPDGNTQPLPDDMNAFF</sequence>
<evidence type="ECO:0000313" key="9">
    <source>
        <dbReference type="EMBL" id="KAF1035257.1"/>
    </source>
</evidence>
<evidence type="ECO:0000259" key="8">
    <source>
        <dbReference type="Pfam" id="PF00248"/>
    </source>
</evidence>
<dbReference type="PANTHER" id="PTHR43827">
    <property type="entry name" value="2,5-DIKETO-D-GLUCONIC ACID REDUCTASE"/>
    <property type="match status" value="1"/>
</dbReference>
<dbReference type="PIRSF" id="PIRSF000097">
    <property type="entry name" value="AKR"/>
    <property type="match status" value="1"/>
</dbReference>
<evidence type="ECO:0000313" key="10">
    <source>
        <dbReference type="Proteomes" id="UP000467522"/>
    </source>
</evidence>
<keyword evidence="2" id="KW-0521">NADP</keyword>
<evidence type="ECO:0000256" key="2">
    <source>
        <dbReference type="ARBA" id="ARBA00022857"/>
    </source>
</evidence>
<name>A0A833PNY4_BURL3</name>
<dbReference type="Pfam" id="PF00248">
    <property type="entry name" value="Aldo_ket_red"/>
    <property type="match status" value="1"/>
</dbReference>
<dbReference type="EMBL" id="WNDV01000017">
    <property type="protein sequence ID" value="KAF1035257.1"/>
    <property type="molecule type" value="Genomic_DNA"/>
</dbReference>
<evidence type="ECO:0000256" key="1">
    <source>
        <dbReference type="ARBA" id="ARBA00007905"/>
    </source>
</evidence>
<accession>A0A833PNY4</accession>
<dbReference type="SUPFAM" id="SSF51430">
    <property type="entry name" value="NAD(P)-linked oxidoreductase"/>
    <property type="match status" value="1"/>
</dbReference>
<dbReference type="Gene3D" id="3.20.20.100">
    <property type="entry name" value="NADP-dependent oxidoreductase domain"/>
    <property type="match status" value="1"/>
</dbReference>
<dbReference type="AlphaFoldDB" id="A0A833PNY4"/>
<evidence type="ECO:0000256" key="7">
    <source>
        <dbReference type="PIRSR" id="PIRSR000097-3"/>
    </source>
</evidence>
<evidence type="ECO:0000256" key="4">
    <source>
        <dbReference type="ARBA" id="ARBA00049445"/>
    </source>
</evidence>
<evidence type="ECO:0000256" key="3">
    <source>
        <dbReference type="ARBA" id="ARBA00023002"/>
    </source>
</evidence>
<feature type="active site" description="Proton donor" evidence="5">
    <location>
        <position position="50"/>
    </location>
</feature>